<dbReference type="InterPro" id="IPR052189">
    <property type="entry name" value="L-asp_N-monooxygenase_NS-form"/>
</dbReference>
<dbReference type="InterPro" id="IPR036188">
    <property type="entry name" value="FAD/NAD-bd_sf"/>
</dbReference>
<dbReference type="PANTHER" id="PTHR40254:SF1">
    <property type="entry name" value="BLR0577 PROTEIN"/>
    <property type="match status" value="1"/>
</dbReference>
<evidence type="ECO:0000313" key="2">
    <source>
        <dbReference type="EMBL" id="PWR19117.1"/>
    </source>
</evidence>
<protein>
    <recommendedName>
        <fullName evidence="1">FAD-dependent urate hydroxylase HpyO/Asp monooxygenase CreE-like FAD/NAD(P)-binding domain-containing protein</fullName>
    </recommendedName>
</protein>
<proteinExistence type="predicted"/>
<evidence type="ECO:0000259" key="1">
    <source>
        <dbReference type="Pfam" id="PF13454"/>
    </source>
</evidence>
<dbReference type="InterPro" id="IPR038732">
    <property type="entry name" value="HpyO/CreE_NAD-binding"/>
</dbReference>
<dbReference type="Pfam" id="PF13454">
    <property type="entry name" value="NAD_binding_9"/>
    <property type="match status" value="1"/>
</dbReference>
<dbReference type="SUPFAM" id="SSF51905">
    <property type="entry name" value="FAD/NAD(P)-binding domain"/>
    <property type="match status" value="1"/>
</dbReference>
<accession>A0A317DWK7</accession>
<dbReference type="EMBL" id="QGLF01000005">
    <property type="protein sequence ID" value="PWR19117.1"/>
    <property type="molecule type" value="Genomic_DNA"/>
</dbReference>
<sequence length="479" mass="50483">MPAPRRRSNMSHFQTPRVAVIGGGFTGAAFAAQLAGKARGPVAIDIVEPRTDLGRGVAYGTADPAHRINVPSTRMSVYPDQEDHFDRWLQRQADVDADAALPDGRVFPRRELFGRYVGETLAAALAARPDIAFRHHRDRALAIAEAGGTYRITLGSGDIVTADLIVLAASHPPPAPPALLAALDGAPGYVADPWAPAALAAIPPEAAVLIVGTGLTMADIVASLELQGHRGPITAVSRRGLLSRGHVARPVERFGQFTAPPSHSALHLLRRIRATVRAAAAEDQPWQAVLDAVRSDAQEIWQHLPLAEQGRLLRFLRPFWDVHRYRVAPQAEAAIERARAAGRFRLVTGHLAAARPGIELEVARGNGRLSLKGDALVVATGPGHGSVIATSPALQSLADAGLIAGDALGLGLATDRDDRALDARGRPNARLLVAGPLARAAWGELMGLPQVSLHAARVADHVAAWAATGTQRLAASASS</sequence>
<keyword evidence="3" id="KW-1185">Reference proteome</keyword>
<organism evidence="2 3">
    <name type="scientific">Zavarzinia compransoris</name>
    <dbReference type="NCBI Taxonomy" id="1264899"/>
    <lineage>
        <taxon>Bacteria</taxon>
        <taxon>Pseudomonadati</taxon>
        <taxon>Pseudomonadota</taxon>
        <taxon>Alphaproteobacteria</taxon>
        <taxon>Rhodospirillales</taxon>
        <taxon>Zavarziniaceae</taxon>
        <taxon>Zavarzinia</taxon>
    </lineage>
</organism>
<feature type="domain" description="FAD-dependent urate hydroxylase HpyO/Asp monooxygenase CreE-like FAD/NAD(P)-binding" evidence="1">
    <location>
        <begin position="19"/>
        <end position="171"/>
    </location>
</feature>
<dbReference type="AlphaFoldDB" id="A0A317DWK7"/>
<dbReference type="Gene3D" id="3.50.50.60">
    <property type="entry name" value="FAD/NAD(P)-binding domain"/>
    <property type="match status" value="1"/>
</dbReference>
<dbReference type="PANTHER" id="PTHR40254">
    <property type="entry name" value="BLR0577 PROTEIN"/>
    <property type="match status" value="1"/>
</dbReference>
<dbReference type="Proteomes" id="UP000246077">
    <property type="component" value="Unassembled WGS sequence"/>
</dbReference>
<comment type="caution">
    <text evidence="2">The sequence shown here is derived from an EMBL/GenBank/DDBJ whole genome shotgun (WGS) entry which is preliminary data.</text>
</comment>
<evidence type="ECO:0000313" key="3">
    <source>
        <dbReference type="Proteomes" id="UP000246077"/>
    </source>
</evidence>
<name>A0A317DWK7_9PROT</name>
<dbReference type="OrthoDB" id="101972at2"/>
<reference evidence="3" key="1">
    <citation type="submission" date="2018-05" db="EMBL/GenBank/DDBJ databases">
        <title>Zavarzinia sp. HR-AS.</title>
        <authorList>
            <person name="Lee Y."/>
            <person name="Jeon C.O."/>
        </authorList>
    </citation>
    <scope>NUCLEOTIDE SEQUENCE [LARGE SCALE GENOMIC DNA]</scope>
    <source>
        <strain evidence="3">DSM 1231</strain>
    </source>
</reference>
<gene>
    <name evidence="2" type="ORF">DKG75_19365</name>
</gene>